<dbReference type="Pfam" id="PF04307">
    <property type="entry name" value="YdjM"/>
    <property type="match status" value="1"/>
</dbReference>
<keyword evidence="1" id="KW-1133">Transmembrane helix</keyword>
<feature type="transmembrane region" description="Helical" evidence="1">
    <location>
        <begin position="80"/>
        <end position="104"/>
    </location>
</feature>
<reference evidence="2 3" key="1">
    <citation type="submission" date="2020-08" db="EMBL/GenBank/DDBJ databases">
        <title>Genomic Encyclopedia of Type Strains, Phase IV (KMG-IV): sequencing the most valuable type-strain genomes for metagenomic binning, comparative biology and taxonomic classification.</title>
        <authorList>
            <person name="Goeker M."/>
        </authorList>
    </citation>
    <scope>NUCLEOTIDE SEQUENCE [LARGE SCALE GENOMIC DNA]</scope>
    <source>
        <strain evidence="2 3">DSM 23562</strain>
    </source>
</reference>
<keyword evidence="1" id="KW-0812">Transmembrane</keyword>
<dbReference type="Proteomes" id="UP000520814">
    <property type="component" value="Unassembled WGS sequence"/>
</dbReference>
<evidence type="ECO:0000313" key="3">
    <source>
        <dbReference type="Proteomes" id="UP000520814"/>
    </source>
</evidence>
<dbReference type="InterPro" id="IPR016956">
    <property type="entry name" value="YdjM"/>
</dbReference>
<protein>
    <submittedName>
        <fullName evidence="2">Inner membrane protein</fullName>
    </submittedName>
</protein>
<proteinExistence type="predicted"/>
<sequence>MTWPTHLSGGIAAALMLGPLLGAESIAPTLLGAIVGALLPDLDADQSRLSNTYMFGSHPLRLPAQILHRALGHRGALHSFLGMMLFCSALGIPLLILGLGYVALGVTLGFLSHLLLDACTKSGVPLLWPDRTRLHLLPSWLLVTTGSKAEDVVFALLAAVNLYALVHIALTALDF</sequence>
<dbReference type="RefSeq" id="WP_184196236.1">
    <property type="nucleotide sequence ID" value="NZ_JACHGW010000002.1"/>
</dbReference>
<dbReference type="PIRSF" id="PIRSF030780">
    <property type="entry name" value="Md_memb_hyd_prd"/>
    <property type="match status" value="1"/>
</dbReference>
<accession>A0A7W9W5R9</accession>
<dbReference type="EMBL" id="JACHGW010000002">
    <property type="protein sequence ID" value="MBB6050734.1"/>
    <property type="molecule type" value="Genomic_DNA"/>
</dbReference>
<feature type="transmembrane region" description="Helical" evidence="1">
    <location>
        <begin position="12"/>
        <end position="39"/>
    </location>
</feature>
<evidence type="ECO:0000256" key="1">
    <source>
        <dbReference type="SAM" id="Phobius"/>
    </source>
</evidence>
<dbReference type="AlphaFoldDB" id="A0A7W9W5R9"/>
<dbReference type="InterPro" id="IPR007404">
    <property type="entry name" value="YdjM-like"/>
</dbReference>
<keyword evidence="3" id="KW-1185">Reference proteome</keyword>
<evidence type="ECO:0000313" key="2">
    <source>
        <dbReference type="EMBL" id="MBB6050734.1"/>
    </source>
</evidence>
<keyword evidence="1" id="KW-0472">Membrane</keyword>
<dbReference type="PANTHER" id="PTHR35531">
    <property type="entry name" value="INNER MEMBRANE PROTEIN YBCI-RELATED"/>
    <property type="match status" value="1"/>
</dbReference>
<feature type="transmembrane region" description="Helical" evidence="1">
    <location>
        <begin position="152"/>
        <end position="173"/>
    </location>
</feature>
<dbReference type="PANTHER" id="PTHR35531:SF1">
    <property type="entry name" value="INNER MEMBRANE PROTEIN YBCI-RELATED"/>
    <property type="match status" value="1"/>
</dbReference>
<organism evidence="2 3">
    <name type="scientific">Armatimonas rosea</name>
    <dbReference type="NCBI Taxonomy" id="685828"/>
    <lineage>
        <taxon>Bacteria</taxon>
        <taxon>Bacillati</taxon>
        <taxon>Armatimonadota</taxon>
        <taxon>Armatimonadia</taxon>
        <taxon>Armatimonadales</taxon>
        <taxon>Armatimonadaceae</taxon>
        <taxon>Armatimonas</taxon>
    </lineage>
</organism>
<comment type="caution">
    <text evidence="2">The sequence shown here is derived from an EMBL/GenBank/DDBJ whole genome shotgun (WGS) entry which is preliminary data.</text>
</comment>
<gene>
    <name evidence="2" type="ORF">HNQ39_002525</name>
</gene>
<name>A0A7W9W5R9_ARMRO</name>